<reference evidence="3" key="1">
    <citation type="journal article" date="2019" name="Int. J. Syst. Evol. Microbiol.">
        <title>The Global Catalogue of Microorganisms (GCM) 10K type strain sequencing project: providing services to taxonomists for standard genome sequencing and annotation.</title>
        <authorList>
            <consortium name="The Broad Institute Genomics Platform"/>
            <consortium name="The Broad Institute Genome Sequencing Center for Infectious Disease"/>
            <person name="Wu L."/>
            <person name="Ma J."/>
        </authorList>
    </citation>
    <scope>NUCLEOTIDE SEQUENCE [LARGE SCALE GENOMIC DNA]</scope>
    <source>
        <strain evidence="3">JCM 30742</strain>
    </source>
</reference>
<dbReference type="InterPro" id="IPR009799">
    <property type="entry name" value="EthD_dom"/>
</dbReference>
<dbReference type="SUPFAM" id="SSF54909">
    <property type="entry name" value="Dimeric alpha+beta barrel"/>
    <property type="match status" value="1"/>
</dbReference>
<comment type="caution">
    <text evidence="2">The sequence shown here is derived from an EMBL/GenBank/DDBJ whole genome shotgun (WGS) entry which is preliminary data.</text>
</comment>
<dbReference type="InterPro" id="IPR011008">
    <property type="entry name" value="Dimeric_a/b-barrel"/>
</dbReference>
<evidence type="ECO:0000313" key="3">
    <source>
        <dbReference type="Proteomes" id="UP001500752"/>
    </source>
</evidence>
<evidence type="ECO:0000313" key="2">
    <source>
        <dbReference type="EMBL" id="GAA3704714.1"/>
    </source>
</evidence>
<feature type="domain" description="EthD" evidence="1">
    <location>
        <begin position="19"/>
        <end position="101"/>
    </location>
</feature>
<dbReference type="Pfam" id="PF07110">
    <property type="entry name" value="EthD"/>
    <property type="match status" value="1"/>
</dbReference>
<evidence type="ECO:0000259" key="1">
    <source>
        <dbReference type="Pfam" id="PF07110"/>
    </source>
</evidence>
<name>A0ABP7DHJ7_9MICC</name>
<organism evidence="2 3">
    <name type="scientific">Arthrobacter ginkgonis</name>
    <dbReference type="NCBI Taxonomy" id="1630594"/>
    <lineage>
        <taxon>Bacteria</taxon>
        <taxon>Bacillati</taxon>
        <taxon>Actinomycetota</taxon>
        <taxon>Actinomycetes</taxon>
        <taxon>Micrococcales</taxon>
        <taxon>Micrococcaceae</taxon>
        <taxon>Arthrobacter</taxon>
    </lineage>
</organism>
<keyword evidence="3" id="KW-1185">Reference proteome</keyword>
<accession>A0ABP7DHJ7</accession>
<gene>
    <name evidence="2" type="ORF">GCM10023081_46260</name>
</gene>
<protein>
    <recommendedName>
        <fullName evidence="1">EthD domain-containing protein</fullName>
    </recommendedName>
</protein>
<dbReference type="RefSeq" id="WP_345154743.1">
    <property type="nucleotide sequence ID" value="NZ_BAABEO010000036.1"/>
</dbReference>
<sequence>MHGPTADSIKVFCFIPRRHDFSEKSFHEYWRHPHGTMAKRIKSMQRYIQAHKSVDDQIAPPAPHDGAAEIWFADVDTANRLNEDPNYSDYCGLDEPKFMDLGPDTFRVLTKERELIPGSLDQKSRGVKFLHLVRTAGTAADRMLPALENAEHLKMAKDLGVVAYSVCEALPESYVSELPPQAEVHHWLSLDPYDAVREVWFPDAATYLAAASTDSWRAFLAAPGVNLTRSPGFLATEEVVIW</sequence>
<dbReference type="EMBL" id="BAABEO010000036">
    <property type="protein sequence ID" value="GAA3704714.1"/>
    <property type="molecule type" value="Genomic_DNA"/>
</dbReference>
<dbReference type="Proteomes" id="UP001500752">
    <property type="component" value="Unassembled WGS sequence"/>
</dbReference>
<dbReference type="Gene3D" id="3.30.70.100">
    <property type="match status" value="1"/>
</dbReference>
<proteinExistence type="predicted"/>